<dbReference type="PANTHER" id="PTHR43638">
    <property type="entry name" value="OXIDOREDUCTASE, ALDO/KETO REDUCTASE FAMILY PROTEIN"/>
    <property type="match status" value="1"/>
</dbReference>
<dbReference type="PRINTS" id="PR00069">
    <property type="entry name" value="ALDKETRDTASE"/>
</dbReference>
<evidence type="ECO:0000313" key="5">
    <source>
        <dbReference type="EMBL" id="NYI85376.1"/>
    </source>
</evidence>
<feature type="domain" description="NADP-dependent oxidoreductase" evidence="4">
    <location>
        <begin position="15"/>
        <end position="263"/>
    </location>
</feature>
<dbReference type="Pfam" id="PF00248">
    <property type="entry name" value="Aldo_ket_red"/>
    <property type="match status" value="1"/>
</dbReference>
<dbReference type="InterPro" id="IPR020471">
    <property type="entry name" value="AKR"/>
</dbReference>
<feature type="active site" description="Proton donor" evidence="1">
    <location>
        <position position="53"/>
    </location>
</feature>
<sequence>MRELRLPGGGGLPVLGQGTWGMGERRAHRADEVAALRHGLDLGLGLIDTAEMYGSGGAEEVVGAAIRGRRDEVFLVSKVYPHNASRRGAVEACERSLRRLGTDHLDLYLLHWRGSVPLEETLEAFDRLRADGKVRHFGVSNFDPGDMGELFASELGRQSATDQVLYNLTRRGVELDLLPWCREQRVPVMAYSPIEQGRLLGEPALRRVAERHGATPAQIAIAWVLAQEQVCAIPKAATGEHVEQNRAALEVELTAEDLADLDAAFPAPPQPVPLEVL</sequence>
<feature type="binding site" evidence="2">
    <location>
        <position position="111"/>
    </location>
    <ligand>
        <name>substrate</name>
    </ligand>
</feature>
<dbReference type="Gene3D" id="3.20.20.100">
    <property type="entry name" value="NADP-dependent oxidoreductase domain"/>
    <property type="match status" value="1"/>
</dbReference>
<dbReference type="EMBL" id="JACCFJ010000001">
    <property type="protein sequence ID" value="NYI85376.1"/>
    <property type="molecule type" value="Genomic_DNA"/>
</dbReference>
<evidence type="ECO:0000256" key="3">
    <source>
        <dbReference type="PIRSR" id="PIRSR000097-3"/>
    </source>
</evidence>
<dbReference type="PIRSF" id="PIRSF000097">
    <property type="entry name" value="AKR"/>
    <property type="match status" value="1"/>
</dbReference>
<dbReference type="CDD" id="cd19138">
    <property type="entry name" value="AKR_YeaE"/>
    <property type="match status" value="1"/>
</dbReference>
<dbReference type="Proteomes" id="UP000587002">
    <property type="component" value="Unassembled WGS sequence"/>
</dbReference>
<evidence type="ECO:0000256" key="2">
    <source>
        <dbReference type="PIRSR" id="PIRSR000097-2"/>
    </source>
</evidence>
<dbReference type="SUPFAM" id="SSF51430">
    <property type="entry name" value="NAD(P)-linked oxidoreductase"/>
    <property type="match status" value="1"/>
</dbReference>
<comment type="caution">
    <text evidence="5">The sequence shown here is derived from an EMBL/GenBank/DDBJ whole genome shotgun (WGS) entry which is preliminary data.</text>
</comment>
<keyword evidence="6" id="KW-1185">Reference proteome</keyword>
<evidence type="ECO:0000313" key="6">
    <source>
        <dbReference type="Proteomes" id="UP000587002"/>
    </source>
</evidence>
<dbReference type="RefSeq" id="WP_179723291.1">
    <property type="nucleotide sequence ID" value="NZ_BAABFH010000001.1"/>
</dbReference>
<dbReference type="AlphaFoldDB" id="A0A853ANC5"/>
<dbReference type="PANTHER" id="PTHR43638:SF3">
    <property type="entry name" value="ALDEHYDE REDUCTASE"/>
    <property type="match status" value="1"/>
</dbReference>
<accession>A0A853ANC5</accession>
<dbReference type="InterPro" id="IPR036812">
    <property type="entry name" value="NAD(P)_OxRdtase_dom_sf"/>
</dbReference>
<name>A0A853ANC5_9PSEU</name>
<feature type="site" description="Lowers pKa of active site Tyr" evidence="3">
    <location>
        <position position="78"/>
    </location>
</feature>
<dbReference type="InterPro" id="IPR023210">
    <property type="entry name" value="NADP_OxRdtase_dom"/>
</dbReference>
<dbReference type="GO" id="GO:0016491">
    <property type="term" value="F:oxidoreductase activity"/>
    <property type="evidence" value="ECO:0007669"/>
    <property type="project" value="InterPro"/>
</dbReference>
<evidence type="ECO:0000256" key="1">
    <source>
        <dbReference type="PIRSR" id="PIRSR000097-1"/>
    </source>
</evidence>
<proteinExistence type="predicted"/>
<gene>
    <name evidence="5" type="ORF">HNR68_004006</name>
</gene>
<organism evidence="5 6">
    <name type="scientific">Saccharopolyspora hordei</name>
    <dbReference type="NCBI Taxonomy" id="1838"/>
    <lineage>
        <taxon>Bacteria</taxon>
        <taxon>Bacillati</taxon>
        <taxon>Actinomycetota</taxon>
        <taxon>Actinomycetes</taxon>
        <taxon>Pseudonocardiales</taxon>
        <taxon>Pseudonocardiaceae</taxon>
        <taxon>Saccharopolyspora</taxon>
    </lineage>
</organism>
<protein>
    <submittedName>
        <fullName evidence="5">Diketogulonate reductase-like aldo/keto reductase</fullName>
    </submittedName>
</protein>
<reference evidence="5 6" key="1">
    <citation type="submission" date="2020-07" db="EMBL/GenBank/DDBJ databases">
        <title>Sequencing the genomes of 1000 actinobacteria strains.</title>
        <authorList>
            <person name="Klenk H.-P."/>
        </authorList>
    </citation>
    <scope>NUCLEOTIDE SEQUENCE [LARGE SCALE GENOMIC DNA]</scope>
    <source>
        <strain evidence="5 6">DSM 44065</strain>
    </source>
</reference>
<evidence type="ECO:0000259" key="4">
    <source>
        <dbReference type="Pfam" id="PF00248"/>
    </source>
</evidence>